<dbReference type="InterPro" id="IPR051448">
    <property type="entry name" value="CdaR-like_regulators"/>
</dbReference>
<dbReference type="InterPro" id="IPR041522">
    <property type="entry name" value="CdaR_GGDEF"/>
</dbReference>
<keyword evidence="2" id="KW-0175">Coiled coil</keyword>
<organism evidence="4 5">
    <name type="scientific">Streptomyces longispororuber</name>
    <dbReference type="NCBI Taxonomy" id="68230"/>
    <lineage>
        <taxon>Bacteria</taxon>
        <taxon>Bacillati</taxon>
        <taxon>Actinomycetota</taxon>
        <taxon>Actinomycetes</taxon>
        <taxon>Kitasatosporales</taxon>
        <taxon>Streptomycetaceae</taxon>
        <taxon>Streptomyces</taxon>
    </lineage>
</organism>
<dbReference type="Proteomes" id="UP000608024">
    <property type="component" value="Unassembled WGS sequence"/>
</dbReference>
<evidence type="ECO:0000256" key="1">
    <source>
        <dbReference type="ARBA" id="ARBA00006754"/>
    </source>
</evidence>
<proteinExistence type="inferred from homology"/>
<dbReference type="Gene3D" id="3.30.450.40">
    <property type="match status" value="1"/>
</dbReference>
<dbReference type="InterPro" id="IPR042070">
    <property type="entry name" value="PucR_C-HTH_sf"/>
</dbReference>
<name>A0A918ZFG6_9ACTN</name>
<feature type="coiled-coil region" evidence="2">
    <location>
        <begin position="232"/>
        <end position="259"/>
    </location>
</feature>
<dbReference type="RefSeq" id="WP_229925506.1">
    <property type="nucleotide sequence ID" value="NZ_BNBT01000019.1"/>
</dbReference>
<gene>
    <name evidence="4" type="ORF">GCM10018785_19140</name>
</gene>
<dbReference type="InterPro" id="IPR003018">
    <property type="entry name" value="GAF"/>
</dbReference>
<sequence length="647" mass="69637">MSDAASLHTYALSILELLAHEAPADEIENLLHAALDASPNPEQSAYLERASQLGLEVLALFSQRQKREADMAALIDTARDLTYPHDLDSLLRVIIRQARRLLGFDMTYIALQDENGGGWHIRMSEGETADLHIGLQVEPGYGFGHALKRNAAFWTPDYLRDGRIQHTKRMDDVVRGEGQRAILAVPLHRGGTPFGGLYGSDRAVRHFSPHEAGLLRILADLAAVAIDKSWVLDQARADVDDLEDDAHQARLQVARMRGLLEAERRLIGLVLGSGDVSAVTVAASDALDSVLVVRDTSGQTITATGDIPDLDERSVARALLDAQAGNCPVAAENGVRIAPLQASGENLGSLFVHPHGALTPEDEQLLQLVAQCLTITMLLQRRAVVVGGPVRDELLDDLLADPPSHSQRHLVDRAARLSIDLAEPHVVVVARPVGGEQGRAGVWAASYAHRLNGLKGVLSGCVVLLLSGNDASDAAKRVSAELSSLLSNPVTVAAAGPTRGAADAGRVYREAMRCLDVVTLLQGNGATAALDDLGFLGLLLSDDRDIDGFIDSILGPVLAYDSERLTGLARTLQAYFEADRSPTHAADVLHVHPNTVSRRLERITELLGPEWQKPQQALELQLALRLQQSRSALRTQGRTASQSDGDL</sequence>
<evidence type="ECO:0000313" key="5">
    <source>
        <dbReference type="Proteomes" id="UP000608024"/>
    </source>
</evidence>
<evidence type="ECO:0000313" key="4">
    <source>
        <dbReference type="EMBL" id="GHE49768.1"/>
    </source>
</evidence>
<reference evidence="4" key="2">
    <citation type="submission" date="2020-09" db="EMBL/GenBank/DDBJ databases">
        <authorList>
            <person name="Sun Q."/>
            <person name="Ohkuma M."/>
        </authorList>
    </citation>
    <scope>NUCLEOTIDE SEQUENCE</scope>
    <source>
        <strain evidence="4">JCM 4784</strain>
    </source>
</reference>
<comment type="caution">
    <text evidence="4">The sequence shown here is derived from an EMBL/GenBank/DDBJ whole genome shotgun (WGS) entry which is preliminary data.</text>
</comment>
<dbReference type="AlphaFoldDB" id="A0A918ZFG6"/>
<evidence type="ECO:0000256" key="2">
    <source>
        <dbReference type="SAM" id="Coils"/>
    </source>
</evidence>
<dbReference type="SMART" id="SM00065">
    <property type="entry name" value="GAF"/>
    <property type="match status" value="1"/>
</dbReference>
<dbReference type="Pfam" id="PF13556">
    <property type="entry name" value="HTH_30"/>
    <property type="match status" value="1"/>
</dbReference>
<dbReference type="Pfam" id="PF17853">
    <property type="entry name" value="GGDEF_2"/>
    <property type="match status" value="1"/>
</dbReference>
<accession>A0A918ZFG6</accession>
<dbReference type="PANTHER" id="PTHR33744">
    <property type="entry name" value="CARBOHYDRATE DIACID REGULATOR"/>
    <property type="match status" value="1"/>
</dbReference>
<comment type="similarity">
    <text evidence="1">Belongs to the CdaR family.</text>
</comment>
<protein>
    <recommendedName>
        <fullName evidence="3">GAF domain-containing protein</fullName>
    </recommendedName>
</protein>
<feature type="domain" description="GAF" evidence="3">
    <location>
        <begin position="86"/>
        <end position="236"/>
    </location>
</feature>
<keyword evidence="5" id="KW-1185">Reference proteome</keyword>
<dbReference type="SUPFAM" id="SSF55781">
    <property type="entry name" value="GAF domain-like"/>
    <property type="match status" value="1"/>
</dbReference>
<evidence type="ECO:0000259" key="3">
    <source>
        <dbReference type="SMART" id="SM00065"/>
    </source>
</evidence>
<reference evidence="4" key="1">
    <citation type="journal article" date="2014" name="Int. J. Syst. Evol. Microbiol.">
        <title>Complete genome sequence of Corynebacterium casei LMG S-19264T (=DSM 44701T), isolated from a smear-ripened cheese.</title>
        <authorList>
            <consortium name="US DOE Joint Genome Institute (JGI-PGF)"/>
            <person name="Walter F."/>
            <person name="Albersmeier A."/>
            <person name="Kalinowski J."/>
            <person name="Ruckert C."/>
        </authorList>
    </citation>
    <scope>NUCLEOTIDE SEQUENCE</scope>
    <source>
        <strain evidence="4">JCM 4784</strain>
    </source>
</reference>
<dbReference type="Pfam" id="PF01590">
    <property type="entry name" value="GAF"/>
    <property type="match status" value="1"/>
</dbReference>
<dbReference type="EMBL" id="BNBT01000019">
    <property type="protein sequence ID" value="GHE49768.1"/>
    <property type="molecule type" value="Genomic_DNA"/>
</dbReference>
<dbReference type="InterPro" id="IPR025736">
    <property type="entry name" value="PucR_C-HTH_dom"/>
</dbReference>
<dbReference type="InterPro" id="IPR029016">
    <property type="entry name" value="GAF-like_dom_sf"/>
</dbReference>
<dbReference type="Gene3D" id="1.10.10.2840">
    <property type="entry name" value="PucR C-terminal helix-turn-helix domain"/>
    <property type="match status" value="1"/>
</dbReference>
<dbReference type="PANTHER" id="PTHR33744:SF1">
    <property type="entry name" value="DNA-BINDING TRANSCRIPTIONAL ACTIVATOR ADER"/>
    <property type="match status" value="1"/>
</dbReference>